<dbReference type="Proteomes" id="UP000799779">
    <property type="component" value="Unassembled WGS sequence"/>
</dbReference>
<reference evidence="1" key="1">
    <citation type="journal article" date="2020" name="Stud. Mycol.">
        <title>101 Dothideomycetes genomes: a test case for predicting lifestyles and emergence of pathogens.</title>
        <authorList>
            <person name="Haridas S."/>
            <person name="Albert R."/>
            <person name="Binder M."/>
            <person name="Bloem J."/>
            <person name="Labutti K."/>
            <person name="Salamov A."/>
            <person name="Andreopoulos B."/>
            <person name="Baker S."/>
            <person name="Barry K."/>
            <person name="Bills G."/>
            <person name="Bluhm B."/>
            <person name="Cannon C."/>
            <person name="Castanera R."/>
            <person name="Culley D."/>
            <person name="Daum C."/>
            <person name="Ezra D."/>
            <person name="Gonzalez J."/>
            <person name="Henrissat B."/>
            <person name="Kuo A."/>
            <person name="Liang C."/>
            <person name="Lipzen A."/>
            <person name="Lutzoni F."/>
            <person name="Magnuson J."/>
            <person name="Mondo S."/>
            <person name="Nolan M."/>
            <person name="Ohm R."/>
            <person name="Pangilinan J."/>
            <person name="Park H.-J."/>
            <person name="Ramirez L."/>
            <person name="Alfaro M."/>
            <person name="Sun H."/>
            <person name="Tritt A."/>
            <person name="Yoshinaga Y."/>
            <person name="Zwiers L.-H."/>
            <person name="Turgeon B."/>
            <person name="Goodwin S."/>
            <person name="Spatafora J."/>
            <person name="Crous P."/>
            <person name="Grigoriev I."/>
        </authorList>
    </citation>
    <scope>NUCLEOTIDE SEQUENCE</scope>
    <source>
        <strain evidence="1">CBS 123094</strain>
    </source>
</reference>
<gene>
    <name evidence="1" type="ORF">P154DRAFT_96595</name>
</gene>
<organism evidence="1 2">
    <name type="scientific">Amniculicola lignicola CBS 123094</name>
    <dbReference type="NCBI Taxonomy" id="1392246"/>
    <lineage>
        <taxon>Eukaryota</taxon>
        <taxon>Fungi</taxon>
        <taxon>Dikarya</taxon>
        <taxon>Ascomycota</taxon>
        <taxon>Pezizomycotina</taxon>
        <taxon>Dothideomycetes</taxon>
        <taxon>Pleosporomycetidae</taxon>
        <taxon>Pleosporales</taxon>
        <taxon>Amniculicolaceae</taxon>
        <taxon>Amniculicola</taxon>
    </lineage>
</organism>
<dbReference type="EMBL" id="ML977725">
    <property type="protein sequence ID" value="KAF1993167.1"/>
    <property type="molecule type" value="Genomic_DNA"/>
</dbReference>
<name>A0A6A5VWD0_9PLEO</name>
<evidence type="ECO:0000313" key="1">
    <source>
        <dbReference type="EMBL" id="KAF1993167.1"/>
    </source>
</evidence>
<proteinExistence type="predicted"/>
<evidence type="ECO:0000313" key="2">
    <source>
        <dbReference type="Proteomes" id="UP000799779"/>
    </source>
</evidence>
<accession>A0A6A5VWD0</accession>
<keyword evidence="2" id="KW-1185">Reference proteome</keyword>
<sequence length="153" mass="16633">MALEMHAGGRAHRLIALNLAVRKSGGISDLTTGRLAYPRLWIAHKRTPWGPVAANNPSIEPCPHIPDHHPLLFLFDLLSALHAAWVMQRHAPMCQQQAPAGARARALYAVTVVPCLFISVSASPSNTMSLDTRCWISPPQHCTSTSLTLGLPH</sequence>
<dbReference type="AlphaFoldDB" id="A0A6A5VWD0"/>
<protein>
    <submittedName>
        <fullName evidence="1">Uncharacterized protein</fullName>
    </submittedName>
</protein>